<evidence type="ECO:0000256" key="9">
    <source>
        <dbReference type="SAM" id="SignalP"/>
    </source>
</evidence>
<evidence type="ECO:0000256" key="2">
    <source>
        <dbReference type="ARBA" id="ARBA00009055"/>
    </source>
</evidence>
<evidence type="ECO:0000256" key="1">
    <source>
        <dbReference type="ARBA" id="ARBA00004442"/>
    </source>
</evidence>
<dbReference type="EMBL" id="FOFS01000004">
    <property type="protein sequence ID" value="SEQ14672.1"/>
    <property type="molecule type" value="Genomic_DNA"/>
</dbReference>
<keyword evidence="9" id="KW-0732">Signal</keyword>
<organism evidence="11 12">
    <name type="scientific">Solimonas aquatica</name>
    <dbReference type="NCBI Taxonomy" id="489703"/>
    <lineage>
        <taxon>Bacteria</taxon>
        <taxon>Pseudomonadati</taxon>
        <taxon>Pseudomonadota</taxon>
        <taxon>Gammaproteobacteria</taxon>
        <taxon>Nevskiales</taxon>
        <taxon>Nevskiaceae</taxon>
        <taxon>Solimonas</taxon>
    </lineage>
</organism>
<dbReference type="Gene3D" id="3.10.20.310">
    <property type="entry name" value="membrane protein fhac"/>
    <property type="match status" value="1"/>
</dbReference>
<keyword evidence="7" id="KW-0472">Membrane</keyword>
<gene>
    <name evidence="11" type="ORF">SAMN04488038_10495</name>
</gene>
<dbReference type="Gene3D" id="2.40.160.50">
    <property type="entry name" value="membrane protein fhac: a member of the omp85/tpsb transporter family"/>
    <property type="match status" value="1"/>
</dbReference>
<keyword evidence="12" id="KW-1185">Reference proteome</keyword>
<dbReference type="InterPro" id="IPR034746">
    <property type="entry name" value="POTRA"/>
</dbReference>
<evidence type="ECO:0000256" key="7">
    <source>
        <dbReference type="ARBA" id="ARBA00023136"/>
    </source>
</evidence>
<dbReference type="PROSITE" id="PS51779">
    <property type="entry name" value="POTRA"/>
    <property type="match status" value="1"/>
</dbReference>
<dbReference type="OrthoDB" id="5664954at2"/>
<dbReference type="InterPro" id="IPR051544">
    <property type="entry name" value="TPS_OM_transporter"/>
</dbReference>
<dbReference type="AlphaFoldDB" id="A0A1H9DME3"/>
<dbReference type="Pfam" id="PF03865">
    <property type="entry name" value="ShlB"/>
    <property type="match status" value="1"/>
</dbReference>
<comment type="subcellular location">
    <subcellularLocation>
        <location evidence="1">Cell outer membrane</location>
    </subcellularLocation>
</comment>
<keyword evidence="3" id="KW-0813">Transport</keyword>
<feature type="domain" description="POTRA" evidence="10">
    <location>
        <begin position="42"/>
        <end position="117"/>
    </location>
</feature>
<feature type="signal peptide" evidence="9">
    <location>
        <begin position="1"/>
        <end position="22"/>
    </location>
</feature>
<dbReference type="GO" id="GO:0046819">
    <property type="term" value="P:protein secretion by the type V secretion system"/>
    <property type="evidence" value="ECO:0007669"/>
    <property type="project" value="TreeGrafter"/>
</dbReference>
<dbReference type="InterPro" id="IPR005565">
    <property type="entry name" value="Hemolysn_activator_HlyB_C"/>
</dbReference>
<evidence type="ECO:0000256" key="3">
    <source>
        <dbReference type="ARBA" id="ARBA00022448"/>
    </source>
</evidence>
<accession>A0A1H9DME3</accession>
<evidence type="ECO:0000256" key="4">
    <source>
        <dbReference type="ARBA" id="ARBA00022452"/>
    </source>
</evidence>
<dbReference type="RefSeq" id="WP_093283466.1">
    <property type="nucleotide sequence ID" value="NZ_FOFS01000004.1"/>
</dbReference>
<dbReference type="Pfam" id="PF08479">
    <property type="entry name" value="POTRA_2"/>
    <property type="match status" value="1"/>
</dbReference>
<evidence type="ECO:0000256" key="8">
    <source>
        <dbReference type="ARBA" id="ARBA00023237"/>
    </source>
</evidence>
<dbReference type="GO" id="GO:0009279">
    <property type="term" value="C:cell outer membrane"/>
    <property type="evidence" value="ECO:0007669"/>
    <property type="project" value="UniProtKB-SubCell"/>
</dbReference>
<dbReference type="Proteomes" id="UP000199233">
    <property type="component" value="Unassembled WGS sequence"/>
</dbReference>
<dbReference type="PANTHER" id="PTHR34597:SF6">
    <property type="entry name" value="BLR6126 PROTEIN"/>
    <property type="match status" value="1"/>
</dbReference>
<keyword evidence="4" id="KW-1134">Transmembrane beta strand</keyword>
<feature type="chain" id="PRO_5011440396" evidence="9">
    <location>
        <begin position="23"/>
        <end position="561"/>
    </location>
</feature>
<keyword evidence="8" id="KW-0998">Cell outer membrane</keyword>
<evidence type="ECO:0000259" key="10">
    <source>
        <dbReference type="PROSITE" id="PS51779"/>
    </source>
</evidence>
<name>A0A1H9DME3_9GAMM</name>
<evidence type="ECO:0000256" key="6">
    <source>
        <dbReference type="ARBA" id="ARBA00022927"/>
    </source>
</evidence>
<sequence>MSSVRIYAALALLVGAVGVSRAQEAPRVAGATQVVPVQDRRFDIQEFQVLGNSVLTPREIQEVLQFFVGEQRKAEDVDGARAALEKLYKELGYRTVTVTIPKQTIRDGIIKLQVSETAIGDTRIEGARYSSAQGLRLEVPSLQAGTVPNFNELQRELLSANRIASRRVTPELAPGQVPGTLDITLKVDESLPLGASLGLNNDHARGTTALRSYVSAYYGNLFQRGNTLSLFYSTAPSRSDDGRILSASYALHLGDSPWTLTLSDLQSNSRIEVAQGILAISDSNTIGLRLSRPLTVESQDWFPSITLGADYKNFDSQTVLSSAQGSKTELTPLRYLPLSVSLSQSYRGTHHRLQSDAALIMSTGAVGSDEQQLDLSRYGARAQSVYLRASLSDYISLPKGFGINLRALGQFTDRPLLPAEKLSGGGTDSVRGYFEAEVTGDYGAVGNLELRLPSLPDLFAAAGWAAYLTELQPYGFFDAAWLHDHGPYVDASSPRIFRLMSTGGGLSLRMREYANLQLVYSEALRSLPFVKSDPNSNTPSGLAAPTAKGDRRLLFRFVGSF</sequence>
<evidence type="ECO:0000313" key="11">
    <source>
        <dbReference type="EMBL" id="SEQ14672.1"/>
    </source>
</evidence>
<keyword evidence="6" id="KW-0653">Protein transport</keyword>
<dbReference type="PANTHER" id="PTHR34597">
    <property type="entry name" value="SLR1661 PROTEIN"/>
    <property type="match status" value="1"/>
</dbReference>
<evidence type="ECO:0000256" key="5">
    <source>
        <dbReference type="ARBA" id="ARBA00022692"/>
    </source>
</evidence>
<dbReference type="GO" id="GO:0098046">
    <property type="term" value="C:type V protein secretion system complex"/>
    <property type="evidence" value="ECO:0007669"/>
    <property type="project" value="TreeGrafter"/>
</dbReference>
<dbReference type="GO" id="GO:0008320">
    <property type="term" value="F:protein transmembrane transporter activity"/>
    <property type="evidence" value="ECO:0007669"/>
    <property type="project" value="TreeGrafter"/>
</dbReference>
<comment type="similarity">
    <text evidence="2">Belongs to the TPS (TC 1.B.20) family.</text>
</comment>
<dbReference type="InterPro" id="IPR013686">
    <property type="entry name" value="Polypept-transport_assoc_ShlB"/>
</dbReference>
<protein>
    <submittedName>
        <fullName evidence="11">Hemolysin activation/secretion protein</fullName>
    </submittedName>
</protein>
<proteinExistence type="inferred from homology"/>
<evidence type="ECO:0000313" key="12">
    <source>
        <dbReference type="Proteomes" id="UP000199233"/>
    </source>
</evidence>
<reference evidence="11 12" key="1">
    <citation type="submission" date="2016-10" db="EMBL/GenBank/DDBJ databases">
        <authorList>
            <person name="de Groot N.N."/>
        </authorList>
    </citation>
    <scope>NUCLEOTIDE SEQUENCE [LARGE SCALE GENOMIC DNA]</scope>
    <source>
        <strain evidence="11 12">DSM 25927</strain>
    </source>
</reference>
<dbReference type="STRING" id="489703.SAMN04488038_10495"/>
<keyword evidence="5" id="KW-0812">Transmembrane</keyword>